<evidence type="ECO:0000259" key="5">
    <source>
        <dbReference type="Pfam" id="PF04586"/>
    </source>
</evidence>
<name>A0A1H5R7N2_9PSEU</name>
<evidence type="ECO:0000313" key="7">
    <source>
        <dbReference type="Proteomes" id="UP000198878"/>
    </source>
</evidence>
<keyword evidence="1" id="KW-1188">Viral release from host cell</keyword>
<feature type="region of interest" description="Disordered" evidence="4">
    <location>
        <begin position="238"/>
        <end position="298"/>
    </location>
</feature>
<evidence type="ECO:0000313" key="6">
    <source>
        <dbReference type="EMBL" id="SEF34385.1"/>
    </source>
</evidence>
<feature type="domain" description="Prohead serine protease" evidence="5">
    <location>
        <begin position="23"/>
        <end position="196"/>
    </location>
</feature>
<dbReference type="Pfam" id="PF04586">
    <property type="entry name" value="Peptidase_S78"/>
    <property type="match status" value="1"/>
</dbReference>
<dbReference type="RefSeq" id="WP_086684066.1">
    <property type="nucleotide sequence ID" value="NZ_FNUJ01000007.1"/>
</dbReference>
<feature type="compositionally biased region" description="Low complexity" evidence="4">
    <location>
        <begin position="263"/>
        <end position="272"/>
    </location>
</feature>
<sequence>MNAPTDLCRSVQFTVTRADAEPTGDGLTLEGYAAVFDQPTEIDSWEGCFLEKIRRGAFKKTIRETTPVMQFDHGRHPLIGSIPIGTITDLREDDQGLYVAGRISDNWLMQPVRDAIANKSVNGMSFRFSVVRDEWRDNTGTLLKAGELPELLWDPGDRGPLERTLIELKMAELGPVVFPAYVGTSVSVRAAGIAATIQQDDELRREVRAALASARTSHDAPPEDPALRREVARAVLFPTTSQAAPPEGHPADRSPFGHDRTANTETEPAEAPDAPPEGHPSNPEDAPPAEGHPSPTDRAARQLYARRAYVTRNGVGKLGINARGEEHAAC</sequence>
<keyword evidence="3" id="KW-0378">Hydrolase</keyword>
<evidence type="ECO:0000256" key="1">
    <source>
        <dbReference type="ARBA" id="ARBA00022612"/>
    </source>
</evidence>
<keyword evidence="7" id="KW-1185">Reference proteome</keyword>
<dbReference type="STRING" id="218821.SAMN05421837_107356"/>
<dbReference type="InterPro" id="IPR006433">
    <property type="entry name" value="Prohead_protease"/>
</dbReference>
<protein>
    <submittedName>
        <fullName evidence="6">Phage prohead protease, HK97 family</fullName>
    </submittedName>
</protein>
<evidence type="ECO:0000256" key="4">
    <source>
        <dbReference type="SAM" id="MobiDB-lite"/>
    </source>
</evidence>
<reference evidence="7" key="1">
    <citation type="submission" date="2016-10" db="EMBL/GenBank/DDBJ databases">
        <authorList>
            <person name="Varghese N."/>
            <person name="Submissions S."/>
        </authorList>
    </citation>
    <scope>NUCLEOTIDE SEQUENCE [LARGE SCALE GENOMIC DNA]</scope>
    <source>
        <strain evidence="7">DSM 44654</strain>
    </source>
</reference>
<dbReference type="EMBL" id="FNUJ01000007">
    <property type="protein sequence ID" value="SEF34385.1"/>
    <property type="molecule type" value="Genomic_DNA"/>
</dbReference>
<accession>A0A1H5R7N2</accession>
<dbReference type="NCBIfam" id="TIGR01543">
    <property type="entry name" value="proheadase_HK97"/>
    <property type="match status" value="1"/>
</dbReference>
<dbReference type="GO" id="GO:0008233">
    <property type="term" value="F:peptidase activity"/>
    <property type="evidence" value="ECO:0007669"/>
    <property type="project" value="UniProtKB-KW"/>
</dbReference>
<gene>
    <name evidence="6" type="ORF">SAMN05421837_107356</name>
</gene>
<proteinExistence type="predicted"/>
<evidence type="ECO:0000256" key="3">
    <source>
        <dbReference type="ARBA" id="ARBA00022801"/>
    </source>
</evidence>
<feature type="compositionally biased region" description="Basic and acidic residues" evidence="4">
    <location>
        <begin position="249"/>
        <end position="262"/>
    </location>
</feature>
<dbReference type="Proteomes" id="UP000198878">
    <property type="component" value="Unassembled WGS sequence"/>
</dbReference>
<dbReference type="OrthoDB" id="9804926at2"/>
<dbReference type="InterPro" id="IPR054613">
    <property type="entry name" value="Peptidase_S78_dom"/>
</dbReference>
<keyword evidence="2 6" id="KW-0645">Protease</keyword>
<dbReference type="GO" id="GO:0006508">
    <property type="term" value="P:proteolysis"/>
    <property type="evidence" value="ECO:0007669"/>
    <property type="project" value="UniProtKB-KW"/>
</dbReference>
<dbReference type="AlphaFoldDB" id="A0A1H5R7N2"/>
<evidence type="ECO:0000256" key="2">
    <source>
        <dbReference type="ARBA" id="ARBA00022670"/>
    </source>
</evidence>
<organism evidence="6 7">
    <name type="scientific">Amycolatopsis pretoriensis</name>
    <dbReference type="NCBI Taxonomy" id="218821"/>
    <lineage>
        <taxon>Bacteria</taxon>
        <taxon>Bacillati</taxon>
        <taxon>Actinomycetota</taxon>
        <taxon>Actinomycetes</taxon>
        <taxon>Pseudonocardiales</taxon>
        <taxon>Pseudonocardiaceae</taxon>
        <taxon>Amycolatopsis</taxon>
    </lineage>
</organism>